<reference evidence="9" key="1">
    <citation type="journal article" date="2010" name="Int. J. Syst. Evol. Microbiol.">
        <title>Porticoccus litoralis gen. nov., sp. nov., a gammaproteobacterium isolated from the Yellow Sea.</title>
        <authorList>
            <person name="Oh H.M."/>
            <person name="Kim H."/>
            <person name="Kim K.M."/>
            <person name="Min G.S."/>
            <person name="Cho J.C."/>
        </authorList>
    </citation>
    <scope>NUCLEOTIDE SEQUENCE</scope>
    <source>
        <strain evidence="9">DSM 25064</strain>
    </source>
</reference>
<keyword evidence="2 7" id="KW-0963">Cytoplasm</keyword>
<dbReference type="Gene3D" id="3.40.1550.20">
    <property type="entry name" value="Transcriptional regulator MraZ domain"/>
    <property type="match status" value="1"/>
</dbReference>
<dbReference type="Pfam" id="PF02381">
    <property type="entry name" value="MraZ"/>
    <property type="match status" value="2"/>
</dbReference>
<dbReference type="InterPro" id="IPR035644">
    <property type="entry name" value="MraZ_C"/>
</dbReference>
<evidence type="ECO:0000256" key="2">
    <source>
        <dbReference type="ARBA" id="ARBA00022490"/>
    </source>
</evidence>
<dbReference type="CDD" id="cd16321">
    <property type="entry name" value="MraZ_C"/>
    <property type="match status" value="1"/>
</dbReference>
<feature type="domain" description="SpoVT-AbrB" evidence="8">
    <location>
        <begin position="81"/>
        <end position="124"/>
    </location>
</feature>
<dbReference type="NCBIfam" id="TIGR00242">
    <property type="entry name" value="division/cell wall cluster transcriptional repressor MraZ"/>
    <property type="match status" value="1"/>
</dbReference>
<dbReference type="CDD" id="cd16320">
    <property type="entry name" value="MraZ_N"/>
    <property type="match status" value="1"/>
</dbReference>
<dbReference type="Proteomes" id="UP001178354">
    <property type="component" value="Unassembled WGS sequence"/>
</dbReference>
<dbReference type="PROSITE" id="PS51740">
    <property type="entry name" value="SPOVT_ABRB"/>
    <property type="match status" value="2"/>
</dbReference>
<evidence type="ECO:0000256" key="1">
    <source>
        <dbReference type="ARBA" id="ARBA00013860"/>
    </source>
</evidence>
<evidence type="ECO:0000256" key="6">
    <source>
        <dbReference type="ARBA" id="ARBA00023163"/>
    </source>
</evidence>
<keyword evidence="5 7" id="KW-0238">DNA-binding</keyword>
<evidence type="ECO:0000256" key="7">
    <source>
        <dbReference type="HAMAP-Rule" id="MF_01008"/>
    </source>
</evidence>
<dbReference type="InterPro" id="IPR020603">
    <property type="entry name" value="MraZ_dom"/>
</dbReference>
<dbReference type="GO" id="GO:2000143">
    <property type="term" value="P:negative regulation of DNA-templated transcription initiation"/>
    <property type="evidence" value="ECO:0007669"/>
    <property type="project" value="TreeGrafter"/>
</dbReference>
<evidence type="ECO:0000313" key="10">
    <source>
        <dbReference type="Proteomes" id="UP001178354"/>
    </source>
</evidence>
<feature type="domain" description="SpoVT-AbrB" evidence="8">
    <location>
        <begin position="5"/>
        <end position="52"/>
    </location>
</feature>
<dbReference type="GO" id="GO:0003700">
    <property type="term" value="F:DNA-binding transcription factor activity"/>
    <property type="evidence" value="ECO:0007669"/>
    <property type="project" value="UniProtKB-UniRule"/>
</dbReference>
<dbReference type="InterPro" id="IPR007159">
    <property type="entry name" value="SpoVT-AbrB_dom"/>
</dbReference>
<dbReference type="InterPro" id="IPR038619">
    <property type="entry name" value="MraZ_sf"/>
</dbReference>
<accession>A0AAW8B2B7</accession>
<dbReference type="InterPro" id="IPR035642">
    <property type="entry name" value="MraZ_N"/>
</dbReference>
<comment type="subunit">
    <text evidence="7">Forms oligomers.</text>
</comment>
<name>A0AAW8B2B7_9GAMM</name>
<dbReference type="GO" id="GO:0000976">
    <property type="term" value="F:transcription cis-regulatory region binding"/>
    <property type="evidence" value="ECO:0007669"/>
    <property type="project" value="TreeGrafter"/>
</dbReference>
<dbReference type="InterPro" id="IPR003444">
    <property type="entry name" value="MraZ"/>
</dbReference>
<dbReference type="SUPFAM" id="SSF89447">
    <property type="entry name" value="AbrB/MazE/MraZ-like"/>
    <property type="match status" value="1"/>
</dbReference>
<dbReference type="GO" id="GO:0005737">
    <property type="term" value="C:cytoplasm"/>
    <property type="evidence" value="ECO:0007669"/>
    <property type="project" value="UniProtKB-UniRule"/>
</dbReference>
<dbReference type="InterPro" id="IPR037914">
    <property type="entry name" value="SpoVT-AbrB_sf"/>
</dbReference>
<evidence type="ECO:0000259" key="8">
    <source>
        <dbReference type="PROSITE" id="PS51740"/>
    </source>
</evidence>
<comment type="similarity">
    <text evidence="7">Belongs to the MraZ family.</text>
</comment>
<sequence length="151" mass="17370">MFRGSNEINIDAKGRMAIPARYRADIDESCGGALIATIDVQDKCLLIYPLQEWEKIEEQIAQLPTFNPTTRKLQRILIGHAREMELDGNGRILIPPELRQYAQLEKKVILVGQRHRLELWSEENWNAGREDWLAETSGDLEIPEEMQSLSL</sequence>
<dbReference type="RefSeq" id="WP_305169555.1">
    <property type="nucleotide sequence ID" value="NZ_JAUUUU010000001.1"/>
</dbReference>
<dbReference type="PANTHER" id="PTHR34701:SF1">
    <property type="entry name" value="TRANSCRIPTIONAL REGULATOR MRAZ"/>
    <property type="match status" value="1"/>
</dbReference>
<dbReference type="HAMAP" id="MF_01008">
    <property type="entry name" value="MraZ"/>
    <property type="match status" value="1"/>
</dbReference>
<keyword evidence="3" id="KW-0677">Repeat</keyword>
<keyword evidence="4 7" id="KW-0805">Transcription regulation</keyword>
<reference evidence="9" key="2">
    <citation type="submission" date="2023-08" db="EMBL/GenBank/DDBJ databases">
        <authorList>
            <person name="Luo J."/>
        </authorList>
    </citation>
    <scope>NUCLEOTIDE SEQUENCE</scope>
    <source>
        <strain evidence="9">DSM 25064</strain>
    </source>
</reference>
<organism evidence="9 10">
    <name type="scientific">Porticoccus litoralis</name>
    <dbReference type="NCBI Taxonomy" id="434086"/>
    <lineage>
        <taxon>Bacteria</taxon>
        <taxon>Pseudomonadati</taxon>
        <taxon>Pseudomonadota</taxon>
        <taxon>Gammaproteobacteria</taxon>
        <taxon>Cellvibrionales</taxon>
        <taxon>Porticoccaceae</taxon>
        <taxon>Porticoccus</taxon>
    </lineage>
</organism>
<comment type="subcellular location">
    <subcellularLocation>
        <location evidence="7">Cytoplasm</location>
        <location evidence="7">Nucleoid</location>
    </subcellularLocation>
</comment>
<gene>
    <name evidence="7 9" type="primary">mraZ</name>
    <name evidence="9" type="ORF">Q8A57_03585</name>
</gene>
<proteinExistence type="inferred from homology"/>
<protein>
    <recommendedName>
        <fullName evidence="1 7">Transcriptional regulator MraZ</fullName>
    </recommendedName>
</protein>
<evidence type="ECO:0000256" key="5">
    <source>
        <dbReference type="ARBA" id="ARBA00023125"/>
    </source>
</evidence>
<dbReference type="AlphaFoldDB" id="A0AAW8B2B7"/>
<evidence type="ECO:0000313" key="9">
    <source>
        <dbReference type="EMBL" id="MDP1520043.1"/>
    </source>
</evidence>
<keyword evidence="6 7" id="KW-0804">Transcription</keyword>
<keyword evidence="10" id="KW-1185">Reference proteome</keyword>
<dbReference type="EMBL" id="JAUUUU010000001">
    <property type="protein sequence ID" value="MDP1520043.1"/>
    <property type="molecule type" value="Genomic_DNA"/>
</dbReference>
<dbReference type="PANTHER" id="PTHR34701">
    <property type="entry name" value="TRANSCRIPTIONAL REGULATOR MRAZ"/>
    <property type="match status" value="1"/>
</dbReference>
<dbReference type="GO" id="GO:0009295">
    <property type="term" value="C:nucleoid"/>
    <property type="evidence" value="ECO:0007669"/>
    <property type="project" value="UniProtKB-SubCell"/>
</dbReference>
<evidence type="ECO:0000256" key="4">
    <source>
        <dbReference type="ARBA" id="ARBA00023015"/>
    </source>
</evidence>
<comment type="caution">
    <text evidence="9">The sequence shown here is derived from an EMBL/GenBank/DDBJ whole genome shotgun (WGS) entry which is preliminary data.</text>
</comment>
<evidence type="ECO:0000256" key="3">
    <source>
        <dbReference type="ARBA" id="ARBA00022737"/>
    </source>
</evidence>